<evidence type="ECO:0000256" key="7">
    <source>
        <dbReference type="ARBA" id="ARBA00023237"/>
    </source>
</evidence>
<feature type="domain" description="TonB-dependent receptor-like beta-barrel" evidence="11">
    <location>
        <begin position="314"/>
        <end position="804"/>
    </location>
</feature>
<reference evidence="13 14" key="1">
    <citation type="submission" date="2020-12" db="EMBL/GenBank/DDBJ databases">
        <title>FDA dAtabase for Regulatory Grade micrObial Sequences (FDA-ARGOS): Supporting development and validation of Infectious Disease Dx tests.</title>
        <authorList>
            <person name="Kerrigan L."/>
            <person name="Long C."/>
            <person name="Tallon L."/>
            <person name="Sadzewicz L."/>
            <person name="Zhao X."/>
            <person name="Boylan J."/>
            <person name="Ott S."/>
            <person name="Bowen H."/>
            <person name="Vavikolanu K."/>
            <person name="Mehta A."/>
            <person name="Aluvathingal J."/>
            <person name="Nadendla S."/>
            <person name="Yan Y."/>
            <person name="Sichtig H."/>
        </authorList>
    </citation>
    <scope>NUCLEOTIDE SEQUENCE [LARGE SCALE GENOMIC DNA]</scope>
    <source>
        <strain evidence="13 14">FDAARGOS_1031</strain>
    </source>
</reference>
<feature type="domain" description="TonB-dependent receptor plug" evidence="12">
    <location>
        <begin position="50"/>
        <end position="156"/>
    </location>
</feature>
<keyword evidence="6 8" id="KW-0472">Membrane</keyword>
<dbReference type="InterPro" id="IPR012910">
    <property type="entry name" value="Plug_dom"/>
</dbReference>
<dbReference type="InterPro" id="IPR000531">
    <property type="entry name" value="Beta-barrel_TonB"/>
</dbReference>
<dbReference type="AlphaFoldDB" id="A0A7T7V2S4"/>
<protein>
    <submittedName>
        <fullName evidence="13">SusC/RagA family TonB-linked outer membrane protein</fullName>
    </submittedName>
</protein>
<dbReference type="InterPro" id="IPR039426">
    <property type="entry name" value="TonB-dep_rcpt-like"/>
</dbReference>
<comment type="subcellular location">
    <subcellularLocation>
        <location evidence="1 8">Cell outer membrane</location>
        <topology evidence="1 8">Multi-pass membrane protein</topology>
    </subcellularLocation>
</comment>
<dbReference type="InterPro" id="IPR036942">
    <property type="entry name" value="Beta-barrel_TonB_sf"/>
</dbReference>
<evidence type="ECO:0000313" key="14">
    <source>
        <dbReference type="Proteomes" id="UP000595426"/>
    </source>
</evidence>
<keyword evidence="5 9" id="KW-0798">TonB box</keyword>
<evidence type="ECO:0000256" key="6">
    <source>
        <dbReference type="ARBA" id="ARBA00023136"/>
    </source>
</evidence>
<keyword evidence="10" id="KW-0732">Signal</keyword>
<keyword evidence="2 8" id="KW-0813">Transport</keyword>
<dbReference type="KEGG" id="egm:AYC65_19160"/>
<dbReference type="InterPro" id="IPR037066">
    <property type="entry name" value="Plug_dom_sf"/>
</dbReference>
<dbReference type="Gene3D" id="2.40.170.20">
    <property type="entry name" value="TonB-dependent receptor, beta-barrel domain"/>
    <property type="match status" value="1"/>
</dbReference>
<dbReference type="RefSeq" id="WP_034871627.1">
    <property type="nucleotide sequence ID" value="NZ_CAJJUP010000003.1"/>
</dbReference>
<evidence type="ECO:0000256" key="1">
    <source>
        <dbReference type="ARBA" id="ARBA00004571"/>
    </source>
</evidence>
<evidence type="ECO:0000259" key="11">
    <source>
        <dbReference type="Pfam" id="PF00593"/>
    </source>
</evidence>
<gene>
    <name evidence="13" type="ORF">I6H88_09190</name>
</gene>
<dbReference type="Pfam" id="PF00593">
    <property type="entry name" value="TonB_dep_Rec_b-barrel"/>
    <property type="match status" value="1"/>
</dbReference>
<evidence type="ECO:0000313" key="13">
    <source>
        <dbReference type="EMBL" id="QQN60724.1"/>
    </source>
</evidence>
<keyword evidence="3 8" id="KW-1134">Transmembrane beta strand</keyword>
<dbReference type="Pfam" id="PF07715">
    <property type="entry name" value="Plug"/>
    <property type="match status" value="1"/>
</dbReference>
<evidence type="ECO:0000256" key="10">
    <source>
        <dbReference type="SAM" id="SignalP"/>
    </source>
</evidence>
<evidence type="ECO:0000256" key="8">
    <source>
        <dbReference type="PROSITE-ProRule" id="PRU01360"/>
    </source>
</evidence>
<proteinExistence type="inferred from homology"/>
<dbReference type="GO" id="GO:0009279">
    <property type="term" value="C:cell outer membrane"/>
    <property type="evidence" value="ECO:0007669"/>
    <property type="project" value="UniProtKB-SubCell"/>
</dbReference>
<dbReference type="NCBIfam" id="TIGR04056">
    <property type="entry name" value="OMP_RagA_SusC"/>
    <property type="match status" value="1"/>
</dbReference>
<evidence type="ECO:0000256" key="3">
    <source>
        <dbReference type="ARBA" id="ARBA00022452"/>
    </source>
</evidence>
<dbReference type="PROSITE" id="PS52016">
    <property type="entry name" value="TONB_DEPENDENT_REC_3"/>
    <property type="match status" value="1"/>
</dbReference>
<evidence type="ECO:0000256" key="4">
    <source>
        <dbReference type="ARBA" id="ARBA00022692"/>
    </source>
</evidence>
<dbReference type="SUPFAM" id="SSF56935">
    <property type="entry name" value="Porins"/>
    <property type="match status" value="1"/>
</dbReference>
<feature type="chain" id="PRO_5032580424" evidence="10">
    <location>
        <begin position="25"/>
        <end position="958"/>
    </location>
</feature>
<feature type="signal peptide" evidence="10">
    <location>
        <begin position="1"/>
        <end position="24"/>
    </location>
</feature>
<keyword evidence="4 8" id="KW-0812">Transmembrane</keyword>
<evidence type="ECO:0000259" key="12">
    <source>
        <dbReference type="Pfam" id="PF07715"/>
    </source>
</evidence>
<dbReference type="InterPro" id="IPR023997">
    <property type="entry name" value="TonB-dep_OMP_SusC/RagA_CS"/>
</dbReference>
<organism evidence="13 14">
    <name type="scientific">Elizabethkingia bruuniana</name>
    <dbReference type="NCBI Taxonomy" id="1756149"/>
    <lineage>
        <taxon>Bacteria</taxon>
        <taxon>Pseudomonadati</taxon>
        <taxon>Bacteroidota</taxon>
        <taxon>Flavobacteriia</taxon>
        <taxon>Flavobacteriales</taxon>
        <taxon>Weeksellaceae</taxon>
        <taxon>Elizabethkingia</taxon>
    </lineage>
</organism>
<accession>A0A7T7V2S4</accession>
<dbReference type="EMBL" id="CP067018">
    <property type="protein sequence ID" value="QQN60724.1"/>
    <property type="molecule type" value="Genomic_DNA"/>
</dbReference>
<evidence type="ECO:0000256" key="9">
    <source>
        <dbReference type="RuleBase" id="RU003357"/>
    </source>
</evidence>
<comment type="similarity">
    <text evidence="8 9">Belongs to the TonB-dependent receptor family.</text>
</comment>
<evidence type="ECO:0000256" key="2">
    <source>
        <dbReference type="ARBA" id="ARBA00022448"/>
    </source>
</evidence>
<name>A0A7T7V2S4_9FLAO</name>
<dbReference type="Gene3D" id="2.170.130.10">
    <property type="entry name" value="TonB-dependent receptor, plug domain"/>
    <property type="match status" value="1"/>
</dbReference>
<evidence type="ECO:0000256" key="5">
    <source>
        <dbReference type="ARBA" id="ARBA00023077"/>
    </source>
</evidence>
<keyword evidence="7 8" id="KW-0998">Cell outer membrane</keyword>
<dbReference type="OrthoDB" id="9768177at2"/>
<dbReference type="InterPro" id="IPR023996">
    <property type="entry name" value="TonB-dep_OMP_SusC/RagA"/>
</dbReference>
<keyword evidence="14" id="KW-1185">Reference proteome</keyword>
<dbReference type="GeneID" id="93135045"/>
<dbReference type="NCBIfam" id="TIGR04057">
    <property type="entry name" value="SusC_RagA_signa"/>
    <property type="match status" value="1"/>
</dbReference>
<dbReference type="Proteomes" id="UP000595426">
    <property type="component" value="Chromosome"/>
</dbReference>
<sequence length="958" mass="107803">MKTQIKNFGKAGVCFFLMSGMVHAQTTKKDSLNEKKIEEVVVVGYKKQRKETLTSSVATVNSEQLQDVTSANFQTMLQGKMPGVVAAVSSGQPGSKPTMRIRGIASISANNDPLYVVDGVIVHGNADIAPDQIEDVTVLKDAAATALYGSRGAAGVIVITTKAGKGNSINVRMNNSFNFFNMGPLKVMNSQQLKDHFMEYLDNNPNLKLFGADGVLSQQYGKTLNSWDDIKNDFNWKDLATQVGVVHNYDVSFNKSSEGSKTYLNAGYYNEEGTIKGYKLERLTVRLNHETQLYKWLKVSPKLYFMYDKTFDQQYSLFDGFYKLPWDSPYNPDGSLYYVTSSNNASWFSRDRGNYLIDRNKYYSKANTFNAQGNLDFEVKLLKNLKFISTNSLTYYNYDGFSYNDPSMLSEVTTGGRMSQSNAIRWTSYTNQMLRYENTWNDKHRLNALVAYEYQDYMYKANGARVKNIIVGSEVLSNSAEADGVPTGQRNEYAFQSYLSNAEYSYDDKYLLQGSVRVDQSSRFTSQNKTGVFWAVSTGWNVANERFFQSLKSTVNKWKVRGSYGAQGNAPTNYYATYNKSTSVPYNGNIGLYPTQAGNNNLKWETIYQLDLGTDISFLNNRINVVFDWYNKDTKDLITSLQLPWITGFNSKTVNIGTIRNRGVELAIDADIIRNSNVRWNVGFNIAKNKATYVDLYNGSYKSGMYRVAVGEKMYTYELREWAGVDASNGNPLWNAYYDSAGKRIANLTDYMNANPGASVTSKTTNNYDQATYVHLKDKSRLPDFTGGFNTSVSYKGFTLAASAYFSVGGYLYNGQRSSFLDADGTYPYYNVMVPDKDWIRWSPKNTPEQNAKATHPSLIYEDTRKGRYESTRYLEKGDFLKIRSISLSYDVPKSFIPGNTFKSARISVNAENMFMITGYSGQTPEMDFLGSNSGGDGFAYTGYPAPRTITVGLNVSF</sequence>